<dbReference type="GeneID" id="18990047"/>
<dbReference type="KEGG" id="vg:18990047"/>
<accession>G8I4F9</accession>
<dbReference type="Proteomes" id="UP000005857">
    <property type="component" value="Segment"/>
</dbReference>
<gene>
    <name evidence="1" type="primary">49</name>
    <name evidence="1" type="ORF">DS6A_49</name>
</gene>
<reference evidence="1 2" key="1">
    <citation type="journal article" date="2012" name="J. Virol.">
        <title>Complete Genome Sequences of 138 Mycobacteriophages.</title>
        <authorList>
            <consortium name="the Science Education Alliance Phage Hunters Advancing Genomics and Evolutionary Science Program"/>
            <consortium name="the KwaZulu-Natal Research Institute for Tuberculosis and HIV Mycobacterial Genetics Course Students"/>
            <consortium name="the Phage Hunters Integrating Research and Education Program"/>
            <person name="Hatfull G.F."/>
        </authorList>
    </citation>
    <scope>NUCLEOTIDE SEQUENCE [LARGE SCALE GENOMIC DNA]</scope>
</reference>
<name>G8I4F9_9CAUD</name>
<organism evidence="1 2">
    <name type="scientific">Mycobacterium phage DS6A</name>
    <dbReference type="NCBI Taxonomy" id="45764"/>
    <lineage>
        <taxon>Viruses</taxon>
        <taxon>Duplodnaviria</taxon>
        <taxon>Heunggongvirae</taxon>
        <taxon>Uroviricota</taxon>
        <taxon>Caudoviricetes</taxon>
        <taxon>Hnatkovirus</taxon>
        <taxon>Hnatkovirus DS6A</taxon>
    </lineage>
</organism>
<evidence type="ECO:0000313" key="2">
    <source>
        <dbReference type="Proteomes" id="UP000005857"/>
    </source>
</evidence>
<protein>
    <submittedName>
        <fullName evidence="1">Uncharacterized protein</fullName>
    </submittedName>
</protein>
<sequence>MEVVMARPISKRQADRLWDDLRGHFVAAQDAIKAIIKAEAWKPLGYDTFAEAWTARMGDVTLATEARPHVVYQMLAEGVPADDVALATKGVGPETVRELDRQRKNGVPADHAVVRRHLRRRPSAPDTLHVKLTAATLTEYHRVAAAAGVTVEEVAREAIAERFAVMVKAQAGGRRRGGKAVA</sequence>
<evidence type="ECO:0000313" key="1">
    <source>
        <dbReference type="EMBL" id="AER47603.1"/>
    </source>
</evidence>
<dbReference type="RefSeq" id="YP_009018737.1">
    <property type="nucleotide sequence ID" value="NC_023744.1"/>
</dbReference>
<proteinExistence type="predicted"/>
<keyword evidence="2" id="KW-1185">Reference proteome</keyword>
<dbReference type="EMBL" id="JN698994">
    <property type="protein sequence ID" value="AER47603.1"/>
    <property type="molecule type" value="Genomic_DNA"/>
</dbReference>